<feature type="transmembrane region" description="Helical" evidence="1">
    <location>
        <begin position="107"/>
        <end position="126"/>
    </location>
</feature>
<dbReference type="Gene3D" id="3.30.530.20">
    <property type="match status" value="1"/>
</dbReference>
<keyword evidence="1" id="KW-0472">Membrane</keyword>
<dbReference type="InterPro" id="IPR023393">
    <property type="entry name" value="START-like_dom_sf"/>
</dbReference>
<feature type="transmembrane region" description="Helical" evidence="1">
    <location>
        <begin position="12"/>
        <end position="31"/>
    </location>
</feature>
<accession>A0ABY8LBC3</accession>
<evidence type="ECO:0000313" key="3">
    <source>
        <dbReference type="Proteomes" id="UP001243420"/>
    </source>
</evidence>
<evidence type="ECO:0000313" key="2">
    <source>
        <dbReference type="EMBL" id="WGH78576.1"/>
    </source>
</evidence>
<keyword evidence="1" id="KW-1133">Transmembrane helix</keyword>
<keyword evidence="1" id="KW-0812">Transmembrane</keyword>
<sequence length="296" mass="31770">MDTSRTARTYLGLNAAFSLAMGAGLLIAPNVSADLLFRESASWQPAALRLLGAGLILFGAALILMARDRFLTAGQVLVITMMDIGWILGSALLLLVGGGLFSGFGQAVILAVAGVVAVFAIGQFVGARRIEPPLSQASVTIAGGKIRASVSRAVDAPQDVVWRVMTDHPGYADVADNISKVEVVRGEGLGMQRRCYSPKGENWLETCDLYEDGRAFGFRIHTEADDYPYPISDLHGTWSVARDGEGSKFAIAIEARPKGDFLTQTLFKTAAKRQFKCVLSDLADAWAARMEREARG</sequence>
<organism evidence="2 3">
    <name type="scientific">Jannaschia ovalis</name>
    <dbReference type="NCBI Taxonomy" id="3038773"/>
    <lineage>
        <taxon>Bacteria</taxon>
        <taxon>Pseudomonadati</taxon>
        <taxon>Pseudomonadota</taxon>
        <taxon>Alphaproteobacteria</taxon>
        <taxon>Rhodobacterales</taxon>
        <taxon>Roseobacteraceae</taxon>
        <taxon>Jannaschia</taxon>
    </lineage>
</organism>
<name>A0ABY8LBC3_9RHOB</name>
<dbReference type="RefSeq" id="WP_279965327.1">
    <property type="nucleotide sequence ID" value="NZ_CP122537.1"/>
</dbReference>
<feature type="transmembrane region" description="Helical" evidence="1">
    <location>
        <begin position="43"/>
        <end position="64"/>
    </location>
</feature>
<feature type="transmembrane region" description="Helical" evidence="1">
    <location>
        <begin position="76"/>
        <end position="101"/>
    </location>
</feature>
<protein>
    <submittedName>
        <fullName evidence="2">SRPBCC family protein</fullName>
    </submittedName>
</protein>
<dbReference type="Pfam" id="PF10604">
    <property type="entry name" value="Polyketide_cyc2"/>
    <property type="match status" value="1"/>
</dbReference>
<gene>
    <name evidence="2" type="ORF">P8627_16405</name>
</gene>
<dbReference type="SUPFAM" id="SSF55961">
    <property type="entry name" value="Bet v1-like"/>
    <property type="match status" value="1"/>
</dbReference>
<evidence type="ECO:0000256" key="1">
    <source>
        <dbReference type="SAM" id="Phobius"/>
    </source>
</evidence>
<keyword evidence="3" id="KW-1185">Reference proteome</keyword>
<reference evidence="2 3" key="1">
    <citation type="submission" date="2023-04" db="EMBL/GenBank/DDBJ databases">
        <title>Jannaschia ovalis sp. nov., a marine bacterium isolated from sea tidal flat.</title>
        <authorList>
            <person name="Kwon D.Y."/>
            <person name="Kim J.-J."/>
        </authorList>
    </citation>
    <scope>NUCLEOTIDE SEQUENCE [LARGE SCALE GENOMIC DNA]</scope>
    <source>
        <strain evidence="2 3">GRR-S6-38</strain>
    </source>
</reference>
<dbReference type="Proteomes" id="UP001243420">
    <property type="component" value="Chromosome"/>
</dbReference>
<dbReference type="EMBL" id="CP122537">
    <property type="protein sequence ID" value="WGH78576.1"/>
    <property type="molecule type" value="Genomic_DNA"/>
</dbReference>
<dbReference type="InterPro" id="IPR019587">
    <property type="entry name" value="Polyketide_cyclase/dehydratase"/>
</dbReference>
<proteinExistence type="predicted"/>